<feature type="transmembrane region" description="Helical" evidence="2">
    <location>
        <begin position="26"/>
        <end position="47"/>
    </location>
</feature>
<proteinExistence type="predicted"/>
<sequence length="113" mass="12894">MGSFFTILKNYHYRYIQPFFFNHMGLLYNHLATLVCGVFASILTLLWPMFVELSPVYDLVFILAVPIMWFLTIVCFVAQKSADYAHGGHKPSKKPSKKLSQKIVYTADGRIAG</sequence>
<organism evidence="3">
    <name type="scientific">uncultured marine thaumarchaeote KM3_57_E08</name>
    <dbReference type="NCBI Taxonomy" id="1456207"/>
    <lineage>
        <taxon>Archaea</taxon>
        <taxon>Nitrososphaerota</taxon>
        <taxon>environmental samples</taxon>
    </lineage>
</organism>
<feature type="transmembrane region" description="Helical" evidence="2">
    <location>
        <begin position="59"/>
        <end position="78"/>
    </location>
</feature>
<keyword evidence="2" id="KW-0472">Membrane</keyword>
<evidence type="ECO:0000256" key="1">
    <source>
        <dbReference type="SAM" id="MobiDB-lite"/>
    </source>
</evidence>
<keyword evidence="2" id="KW-1133">Transmembrane helix</keyword>
<feature type="region of interest" description="Disordered" evidence="1">
    <location>
        <begin position="84"/>
        <end position="113"/>
    </location>
</feature>
<protein>
    <submittedName>
        <fullName evidence="3">Uncharacterized protein</fullName>
    </submittedName>
</protein>
<name>A0A075H8D6_9ARCH</name>
<accession>A0A075H8D6</accession>
<evidence type="ECO:0000313" key="3">
    <source>
        <dbReference type="EMBL" id="AIF12821.1"/>
    </source>
</evidence>
<dbReference type="EMBL" id="KF900955">
    <property type="protein sequence ID" value="AIF12821.1"/>
    <property type="molecule type" value="Genomic_DNA"/>
</dbReference>
<reference evidence="3" key="1">
    <citation type="journal article" date="2014" name="Genome Biol. Evol.">
        <title>Pangenome evidence for extensive interdomain horizontal transfer affecting lineage core and shell genes in uncultured planktonic thaumarchaeota and euryarchaeota.</title>
        <authorList>
            <person name="Deschamps P."/>
            <person name="Zivanovic Y."/>
            <person name="Moreira D."/>
            <person name="Rodriguez-Valera F."/>
            <person name="Lopez-Garcia P."/>
        </authorList>
    </citation>
    <scope>NUCLEOTIDE SEQUENCE</scope>
</reference>
<evidence type="ECO:0000256" key="2">
    <source>
        <dbReference type="SAM" id="Phobius"/>
    </source>
</evidence>
<keyword evidence="2" id="KW-0812">Transmembrane</keyword>
<feature type="compositionally biased region" description="Basic residues" evidence="1">
    <location>
        <begin position="87"/>
        <end position="100"/>
    </location>
</feature>
<dbReference type="AlphaFoldDB" id="A0A075H8D6"/>